<dbReference type="Proteomes" id="UP000800094">
    <property type="component" value="Unassembled WGS sequence"/>
</dbReference>
<proteinExistence type="predicted"/>
<evidence type="ECO:0000313" key="2">
    <source>
        <dbReference type="Proteomes" id="UP000800094"/>
    </source>
</evidence>
<reference evidence="1" key="1">
    <citation type="journal article" date="2020" name="Stud. Mycol.">
        <title>101 Dothideomycetes genomes: a test case for predicting lifestyles and emergence of pathogens.</title>
        <authorList>
            <person name="Haridas S."/>
            <person name="Albert R."/>
            <person name="Binder M."/>
            <person name="Bloem J."/>
            <person name="Labutti K."/>
            <person name="Salamov A."/>
            <person name="Andreopoulos B."/>
            <person name="Baker S."/>
            <person name="Barry K."/>
            <person name="Bills G."/>
            <person name="Bluhm B."/>
            <person name="Cannon C."/>
            <person name="Castanera R."/>
            <person name="Culley D."/>
            <person name="Daum C."/>
            <person name="Ezra D."/>
            <person name="Gonzalez J."/>
            <person name="Henrissat B."/>
            <person name="Kuo A."/>
            <person name="Liang C."/>
            <person name="Lipzen A."/>
            <person name="Lutzoni F."/>
            <person name="Magnuson J."/>
            <person name="Mondo S."/>
            <person name="Nolan M."/>
            <person name="Ohm R."/>
            <person name="Pangilinan J."/>
            <person name="Park H.-J."/>
            <person name="Ramirez L."/>
            <person name="Alfaro M."/>
            <person name="Sun H."/>
            <person name="Tritt A."/>
            <person name="Yoshinaga Y."/>
            <person name="Zwiers L.-H."/>
            <person name="Turgeon B."/>
            <person name="Goodwin S."/>
            <person name="Spatafora J."/>
            <person name="Crous P."/>
            <person name="Grigoriev I."/>
        </authorList>
    </citation>
    <scope>NUCLEOTIDE SEQUENCE</scope>
    <source>
        <strain evidence="1">CBS 122368</strain>
    </source>
</reference>
<protein>
    <recommendedName>
        <fullName evidence="3">MARVEL domain-containing protein</fullName>
    </recommendedName>
</protein>
<organism evidence="1 2">
    <name type="scientific">Trematosphaeria pertusa</name>
    <dbReference type="NCBI Taxonomy" id="390896"/>
    <lineage>
        <taxon>Eukaryota</taxon>
        <taxon>Fungi</taxon>
        <taxon>Dikarya</taxon>
        <taxon>Ascomycota</taxon>
        <taxon>Pezizomycotina</taxon>
        <taxon>Dothideomycetes</taxon>
        <taxon>Pleosporomycetidae</taxon>
        <taxon>Pleosporales</taxon>
        <taxon>Massarineae</taxon>
        <taxon>Trematosphaeriaceae</taxon>
        <taxon>Trematosphaeria</taxon>
    </lineage>
</organism>
<gene>
    <name evidence="1" type="ORF">BU26DRAFT_564767</name>
</gene>
<evidence type="ECO:0000313" key="1">
    <source>
        <dbReference type="EMBL" id="KAF2249087.1"/>
    </source>
</evidence>
<dbReference type="AlphaFoldDB" id="A0A6A6IFX1"/>
<keyword evidence="2" id="KW-1185">Reference proteome</keyword>
<evidence type="ECO:0008006" key="3">
    <source>
        <dbReference type="Google" id="ProtNLM"/>
    </source>
</evidence>
<name>A0A6A6IFX1_9PLEO</name>
<sequence>MGCSRLLLSLAAVFDFALAITLLSLFASAYTSCFLTTLWQVGGTKGWNSDPHQRVYYYANYREPPPVPSVWDESLTKCSLCISVVTLVVWIARLSLQRGSLDVYGSLITNALYDVLLAALWTYSTTAQNSPDVSDPEHISLRPWHLERGCRDGGPRSRRACGVLSAAYGLSVVAV</sequence>
<dbReference type="GeneID" id="54586638"/>
<dbReference type="RefSeq" id="XP_033684091.1">
    <property type="nucleotide sequence ID" value="XM_033833308.1"/>
</dbReference>
<dbReference type="EMBL" id="ML987195">
    <property type="protein sequence ID" value="KAF2249087.1"/>
    <property type="molecule type" value="Genomic_DNA"/>
</dbReference>
<dbReference type="OrthoDB" id="5352400at2759"/>
<accession>A0A6A6IFX1</accession>